<dbReference type="Proteomes" id="UP001520878">
    <property type="component" value="Unassembled WGS sequence"/>
</dbReference>
<dbReference type="RefSeq" id="WP_229158425.1">
    <property type="nucleotide sequence ID" value="NZ_JAJEWP010000001.1"/>
</dbReference>
<evidence type="ECO:0000313" key="2">
    <source>
        <dbReference type="EMBL" id="MCC2615955.1"/>
    </source>
</evidence>
<organism evidence="2 3">
    <name type="scientific">Fluctibacter halophilus</name>
    <dbReference type="NCBI Taxonomy" id="226011"/>
    <lineage>
        <taxon>Bacteria</taxon>
        <taxon>Pseudomonadati</taxon>
        <taxon>Pseudomonadota</taxon>
        <taxon>Gammaproteobacteria</taxon>
        <taxon>Alteromonadales</taxon>
        <taxon>Alteromonadaceae</taxon>
        <taxon>Fluctibacter</taxon>
    </lineage>
</organism>
<dbReference type="EMBL" id="JAJEWP010000001">
    <property type="protein sequence ID" value="MCC2615955.1"/>
    <property type="molecule type" value="Genomic_DNA"/>
</dbReference>
<reference evidence="2 3" key="1">
    <citation type="submission" date="2021-10" db="EMBL/GenBank/DDBJ databases">
        <title>Draft genome of Aestuariibacter halophilus JC2043.</title>
        <authorList>
            <person name="Emsley S.A."/>
            <person name="Pfannmuller K.M."/>
            <person name="Ushijima B."/>
            <person name="Saw J.H."/>
            <person name="Videau P."/>
        </authorList>
    </citation>
    <scope>NUCLEOTIDE SEQUENCE [LARGE SCALE GENOMIC DNA]</scope>
    <source>
        <strain evidence="2 3">JC2043</strain>
    </source>
</reference>
<keyword evidence="3" id="KW-1185">Reference proteome</keyword>
<proteinExistence type="predicted"/>
<evidence type="ECO:0000313" key="3">
    <source>
        <dbReference type="Proteomes" id="UP001520878"/>
    </source>
</evidence>
<feature type="compositionally biased region" description="Low complexity" evidence="1">
    <location>
        <begin position="166"/>
        <end position="176"/>
    </location>
</feature>
<accession>A0ABS8G605</accession>
<feature type="region of interest" description="Disordered" evidence="1">
    <location>
        <begin position="151"/>
        <end position="180"/>
    </location>
</feature>
<sequence length="304" mass="34703">MSQVALLDDYREKRVNQGYILNYREMLQQEWFTDPVKCPVFEYLLKQAQHSEFHTTVHGQPVTLNPGQLYVTHEGLAKATSVYTLYSDFVRSKDPVSASKKAVQRALDFFVQDGAIKYQVIGKGKRAFTIITLVNWVKFQSGHVPKAVPKAVPKETQSQQGLQADSVPNPVPNSVPKNKECINNKEANSASRQLPDDLLSQIRAKREECFGIWWDVWRDGKKSVGAGYGAKTKDGEQPFKKYFPDKLIAKQGIDWFIDDINAMCAFTDTVFEDLRTNGSNSRYFNYRCMFPGTFFAKSEWRDAE</sequence>
<evidence type="ECO:0000256" key="1">
    <source>
        <dbReference type="SAM" id="MobiDB-lite"/>
    </source>
</evidence>
<protein>
    <submittedName>
        <fullName evidence="2">Uncharacterized protein</fullName>
    </submittedName>
</protein>
<comment type="caution">
    <text evidence="2">The sequence shown here is derived from an EMBL/GenBank/DDBJ whole genome shotgun (WGS) entry which is preliminary data.</text>
</comment>
<name>A0ABS8G605_9ALTE</name>
<gene>
    <name evidence="2" type="ORF">LJ739_06850</name>
</gene>